<dbReference type="PANTHER" id="PTHR30055:SF153">
    <property type="entry name" value="HTH-TYPE TRANSCRIPTIONAL REPRESSOR RV3405C"/>
    <property type="match status" value="1"/>
</dbReference>
<dbReference type="Proteomes" id="UP001500618">
    <property type="component" value="Unassembled WGS sequence"/>
</dbReference>
<dbReference type="Gene3D" id="1.10.357.10">
    <property type="entry name" value="Tetracycline Repressor, domain 2"/>
    <property type="match status" value="1"/>
</dbReference>
<sequence length="190" mass="20576">MPQKRKSPEDILAAARDCVLAYGAQRTTLTEVARKAGVSRPTVYSHWPDVRALLADLITTELAGIAAETAAVDGRHGRERLVNRAVQSAAAVIVDPLMVKILDSDPELLIPYLFYRMGTSQLAVLAVLETAVTDGQADGSIRSGKPDALARMLLLTGQSAVLSHRLVTDRLDYDQLVDELSLLLDGYLKP</sequence>
<keyword evidence="5" id="KW-1185">Reference proteome</keyword>
<dbReference type="InterPro" id="IPR036271">
    <property type="entry name" value="Tet_transcr_reg_TetR-rel_C_sf"/>
</dbReference>
<evidence type="ECO:0000256" key="1">
    <source>
        <dbReference type="ARBA" id="ARBA00023125"/>
    </source>
</evidence>
<evidence type="ECO:0000313" key="5">
    <source>
        <dbReference type="Proteomes" id="UP001500618"/>
    </source>
</evidence>
<name>A0ABN2GS70_9ACTN</name>
<dbReference type="Gene3D" id="1.10.10.60">
    <property type="entry name" value="Homeodomain-like"/>
    <property type="match status" value="1"/>
</dbReference>
<proteinExistence type="predicted"/>
<dbReference type="SUPFAM" id="SSF46689">
    <property type="entry name" value="Homeodomain-like"/>
    <property type="match status" value="1"/>
</dbReference>
<dbReference type="EMBL" id="BAAANY010000009">
    <property type="protein sequence ID" value="GAA1675923.1"/>
    <property type="molecule type" value="Genomic_DNA"/>
</dbReference>
<dbReference type="InterPro" id="IPR009057">
    <property type="entry name" value="Homeodomain-like_sf"/>
</dbReference>
<evidence type="ECO:0000313" key="4">
    <source>
        <dbReference type="EMBL" id="GAA1675923.1"/>
    </source>
</evidence>
<dbReference type="InterPro" id="IPR001647">
    <property type="entry name" value="HTH_TetR"/>
</dbReference>
<keyword evidence="1 2" id="KW-0238">DNA-binding</keyword>
<dbReference type="InterPro" id="IPR050109">
    <property type="entry name" value="HTH-type_TetR-like_transc_reg"/>
</dbReference>
<dbReference type="PANTHER" id="PTHR30055">
    <property type="entry name" value="HTH-TYPE TRANSCRIPTIONAL REGULATOR RUTR"/>
    <property type="match status" value="1"/>
</dbReference>
<dbReference type="PROSITE" id="PS50977">
    <property type="entry name" value="HTH_TETR_2"/>
    <property type="match status" value="1"/>
</dbReference>
<dbReference type="RefSeq" id="WP_344310249.1">
    <property type="nucleotide sequence ID" value="NZ_BAAANY010000009.1"/>
</dbReference>
<dbReference type="SUPFAM" id="SSF48498">
    <property type="entry name" value="Tetracyclin repressor-like, C-terminal domain"/>
    <property type="match status" value="1"/>
</dbReference>
<feature type="domain" description="HTH tetR-type" evidence="3">
    <location>
        <begin position="5"/>
        <end position="65"/>
    </location>
</feature>
<comment type="caution">
    <text evidence="4">The sequence shown here is derived from an EMBL/GenBank/DDBJ whole genome shotgun (WGS) entry which is preliminary data.</text>
</comment>
<accession>A0ABN2GS70</accession>
<organism evidence="4 5">
    <name type="scientific">Fodinicola feengrottensis</name>
    <dbReference type="NCBI Taxonomy" id="435914"/>
    <lineage>
        <taxon>Bacteria</taxon>
        <taxon>Bacillati</taxon>
        <taxon>Actinomycetota</taxon>
        <taxon>Actinomycetes</taxon>
        <taxon>Mycobacteriales</taxon>
        <taxon>Fodinicola</taxon>
    </lineage>
</organism>
<dbReference type="Pfam" id="PF00440">
    <property type="entry name" value="TetR_N"/>
    <property type="match status" value="1"/>
</dbReference>
<feature type="DNA-binding region" description="H-T-H motif" evidence="2">
    <location>
        <begin position="28"/>
        <end position="47"/>
    </location>
</feature>
<dbReference type="PRINTS" id="PR00455">
    <property type="entry name" value="HTHTETR"/>
</dbReference>
<evidence type="ECO:0000256" key="2">
    <source>
        <dbReference type="PROSITE-ProRule" id="PRU00335"/>
    </source>
</evidence>
<gene>
    <name evidence="4" type="ORF">GCM10009765_26540</name>
</gene>
<evidence type="ECO:0000259" key="3">
    <source>
        <dbReference type="PROSITE" id="PS50977"/>
    </source>
</evidence>
<protein>
    <submittedName>
        <fullName evidence="4">TetR/AcrR family transcriptional regulator</fullName>
    </submittedName>
</protein>
<reference evidence="4 5" key="1">
    <citation type="journal article" date="2019" name="Int. J. Syst. Evol. Microbiol.">
        <title>The Global Catalogue of Microorganisms (GCM) 10K type strain sequencing project: providing services to taxonomists for standard genome sequencing and annotation.</title>
        <authorList>
            <consortium name="The Broad Institute Genomics Platform"/>
            <consortium name="The Broad Institute Genome Sequencing Center for Infectious Disease"/>
            <person name="Wu L."/>
            <person name="Ma J."/>
        </authorList>
    </citation>
    <scope>NUCLEOTIDE SEQUENCE [LARGE SCALE GENOMIC DNA]</scope>
    <source>
        <strain evidence="4 5">JCM 14718</strain>
    </source>
</reference>